<evidence type="ECO:0000256" key="1">
    <source>
        <dbReference type="SAM" id="MobiDB-lite"/>
    </source>
</evidence>
<feature type="non-terminal residue" evidence="2">
    <location>
        <position position="1"/>
    </location>
</feature>
<feature type="region of interest" description="Disordered" evidence="1">
    <location>
        <begin position="1"/>
        <end position="34"/>
    </location>
</feature>
<protein>
    <submittedName>
        <fullName evidence="2">Uncharacterized protein</fullName>
    </submittedName>
</protein>
<feature type="non-terminal residue" evidence="2">
    <location>
        <position position="34"/>
    </location>
</feature>
<reference evidence="2" key="1">
    <citation type="submission" date="2020-02" db="EMBL/GenBank/DDBJ databases">
        <authorList>
            <person name="Meier V. D."/>
        </authorList>
    </citation>
    <scope>NUCLEOTIDE SEQUENCE</scope>
    <source>
        <strain evidence="2">AVDCRST_MAG64</strain>
    </source>
</reference>
<feature type="compositionally biased region" description="Basic residues" evidence="1">
    <location>
        <begin position="15"/>
        <end position="34"/>
    </location>
</feature>
<evidence type="ECO:0000313" key="2">
    <source>
        <dbReference type="EMBL" id="CAA9444703.1"/>
    </source>
</evidence>
<sequence>ALRARRRPPLPAGRPLRRRAGLVRRPRPLPRPRC</sequence>
<organism evidence="2">
    <name type="scientific">uncultured Phycisphaerae bacterium</name>
    <dbReference type="NCBI Taxonomy" id="904963"/>
    <lineage>
        <taxon>Bacteria</taxon>
        <taxon>Pseudomonadati</taxon>
        <taxon>Planctomycetota</taxon>
        <taxon>Phycisphaerae</taxon>
        <taxon>environmental samples</taxon>
    </lineage>
</organism>
<gene>
    <name evidence="2" type="ORF">AVDCRST_MAG64-4440</name>
</gene>
<dbReference type="EMBL" id="CADCUQ010001042">
    <property type="protein sequence ID" value="CAA9444703.1"/>
    <property type="molecule type" value="Genomic_DNA"/>
</dbReference>
<accession>A0A6J4QIS0</accession>
<dbReference type="AlphaFoldDB" id="A0A6J4QIS0"/>
<proteinExistence type="predicted"/>
<name>A0A6J4QIS0_9BACT</name>